<feature type="transmembrane region" description="Helical" evidence="7">
    <location>
        <begin position="268"/>
        <end position="287"/>
    </location>
</feature>
<evidence type="ECO:0000313" key="10">
    <source>
        <dbReference type="Proteomes" id="UP000029692"/>
    </source>
</evidence>
<dbReference type="Pfam" id="PF00528">
    <property type="entry name" value="BPD_transp_1"/>
    <property type="match status" value="1"/>
</dbReference>
<dbReference type="PROSITE" id="PS50928">
    <property type="entry name" value="ABC_TM1"/>
    <property type="match status" value="1"/>
</dbReference>
<keyword evidence="2 7" id="KW-0813">Transport</keyword>
<dbReference type="InterPro" id="IPR051393">
    <property type="entry name" value="ABC_transporter_permease"/>
</dbReference>
<dbReference type="AlphaFoldDB" id="A0A098R122"/>
<comment type="subcellular location">
    <subcellularLocation>
        <location evidence="1 7">Cell membrane</location>
        <topology evidence="1 7">Multi-pass membrane protein</topology>
    </subcellularLocation>
</comment>
<evidence type="ECO:0000256" key="7">
    <source>
        <dbReference type="RuleBase" id="RU363032"/>
    </source>
</evidence>
<dbReference type="Proteomes" id="UP000029692">
    <property type="component" value="Unassembled WGS sequence"/>
</dbReference>
<keyword evidence="4 7" id="KW-0812">Transmembrane</keyword>
<evidence type="ECO:0000256" key="6">
    <source>
        <dbReference type="ARBA" id="ARBA00023136"/>
    </source>
</evidence>
<dbReference type="RefSeq" id="WP_202962953.1">
    <property type="nucleotide sequence ID" value="NZ_JNUP01000031.1"/>
</dbReference>
<keyword evidence="6 7" id="KW-0472">Membrane</keyword>
<evidence type="ECO:0000259" key="8">
    <source>
        <dbReference type="PROSITE" id="PS50928"/>
    </source>
</evidence>
<dbReference type="InterPro" id="IPR035906">
    <property type="entry name" value="MetI-like_sf"/>
</dbReference>
<evidence type="ECO:0000313" key="9">
    <source>
        <dbReference type="EMBL" id="KGE73368.1"/>
    </source>
</evidence>
<reference evidence="9 10" key="1">
    <citation type="submission" date="2014-05" db="EMBL/GenBank/DDBJ databases">
        <title>De novo Genome Sequence of Spirocheata sp.</title>
        <authorList>
            <person name="Shivani Y."/>
            <person name="Subhash Y."/>
            <person name="Tushar L."/>
            <person name="Sasikala C."/>
            <person name="Ramana C.V."/>
        </authorList>
    </citation>
    <scope>NUCLEOTIDE SEQUENCE [LARGE SCALE GENOMIC DNA]</scope>
    <source>
        <strain evidence="9 10">JC230</strain>
    </source>
</reference>
<name>A0A098R122_9SPIO</name>
<dbReference type="EMBL" id="JNUP01000031">
    <property type="protein sequence ID" value="KGE73368.1"/>
    <property type="molecule type" value="Genomic_DNA"/>
</dbReference>
<keyword evidence="3" id="KW-1003">Cell membrane</keyword>
<sequence>MAHYTKDWRVPTMLVTPSLILVGLIVVFPIAFTVYISLTNMNIYHWNNFELQGFQNYIRAFSTLDGGFIEAFLRTVLWTLINLILQYFIALGVGLMLNTPRLRFQGLYRTIFMIPWAVPGYISALIWRNGLFNFRYGLLNKILVRLGLEPIQWLSQDFNAFIAVLIVNLWLALPFMILVVLGGLQSIDKEYYESAQIDGANLLTQIQHITVPLLRPVLVPAMTITAFVTFKQFDIVYLMTQQMGSKTGADIHMVITYAFENAFVTNNYGFSSALSVIIFVMIILMTVGSEVVQRRFKTGGEV</sequence>
<dbReference type="SUPFAM" id="SSF160964">
    <property type="entry name" value="MalF N-terminal region-like"/>
    <property type="match status" value="1"/>
</dbReference>
<dbReference type="SUPFAM" id="SSF161098">
    <property type="entry name" value="MetI-like"/>
    <property type="match status" value="1"/>
</dbReference>
<accession>A0A098R122</accession>
<dbReference type="InterPro" id="IPR000515">
    <property type="entry name" value="MetI-like"/>
</dbReference>
<dbReference type="Gene3D" id="1.10.3720.10">
    <property type="entry name" value="MetI-like"/>
    <property type="match status" value="1"/>
</dbReference>
<dbReference type="GO" id="GO:0005886">
    <property type="term" value="C:plasma membrane"/>
    <property type="evidence" value="ECO:0007669"/>
    <property type="project" value="UniProtKB-SubCell"/>
</dbReference>
<comment type="caution">
    <text evidence="9">The sequence shown here is derived from an EMBL/GenBank/DDBJ whole genome shotgun (WGS) entry which is preliminary data.</text>
</comment>
<evidence type="ECO:0000256" key="3">
    <source>
        <dbReference type="ARBA" id="ARBA00022475"/>
    </source>
</evidence>
<dbReference type="Gene3D" id="1.20.58.370">
    <property type="entry name" value="MalF N-terminal region-like"/>
    <property type="match status" value="1"/>
</dbReference>
<dbReference type="PANTHER" id="PTHR30193">
    <property type="entry name" value="ABC TRANSPORTER PERMEASE PROTEIN"/>
    <property type="match status" value="1"/>
</dbReference>
<dbReference type="CDD" id="cd06261">
    <property type="entry name" value="TM_PBP2"/>
    <property type="match status" value="1"/>
</dbReference>
<proteinExistence type="inferred from homology"/>
<feature type="transmembrane region" description="Helical" evidence="7">
    <location>
        <begin position="213"/>
        <end position="230"/>
    </location>
</feature>
<dbReference type="PANTHER" id="PTHR30193:SF41">
    <property type="entry name" value="DIACETYLCHITOBIOSE UPTAKE SYSTEM PERMEASE PROTEIN NGCF"/>
    <property type="match status" value="1"/>
</dbReference>
<dbReference type="eggNOG" id="COG1175">
    <property type="taxonomic scope" value="Bacteria"/>
</dbReference>
<evidence type="ECO:0000256" key="1">
    <source>
        <dbReference type="ARBA" id="ARBA00004651"/>
    </source>
</evidence>
<organism evidence="9 10">
    <name type="scientific">Spirochaeta lutea</name>
    <dbReference type="NCBI Taxonomy" id="1480694"/>
    <lineage>
        <taxon>Bacteria</taxon>
        <taxon>Pseudomonadati</taxon>
        <taxon>Spirochaetota</taxon>
        <taxon>Spirochaetia</taxon>
        <taxon>Spirochaetales</taxon>
        <taxon>Spirochaetaceae</taxon>
        <taxon>Spirochaeta</taxon>
    </lineage>
</organism>
<evidence type="ECO:0000256" key="5">
    <source>
        <dbReference type="ARBA" id="ARBA00022989"/>
    </source>
</evidence>
<feature type="domain" description="ABC transmembrane type-1" evidence="8">
    <location>
        <begin position="72"/>
        <end position="289"/>
    </location>
</feature>
<keyword evidence="5 7" id="KW-1133">Transmembrane helix</keyword>
<evidence type="ECO:0000256" key="4">
    <source>
        <dbReference type="ARBA" id="ARBA00022692"/>
    </source>
</evidence>
<dbReference type="InterPro" id="IPR035277">
    <property type="entry name" value="MalF_N"/>
</dbReference>
<feature type="transmembrane region" description="Helical" evidence="7">
    <location>
        <begin position="107"/>
        <end position="127"/>
    </location>
</feature>
<feature type="transmembrane region" description="Helical" evidence="7">
    <location>
        <begin position="160"/>
        <end position="184"/>
    </location>
</feature>
<keyword evidence="10" id="KW-1185">Reference proteome</keyword>
<dbReference type="GO" id="GO:0055085">
    <property type="term" value="P:transmembrane transport"/>
    <property type="evidence" value="ECO:0007669"/>
    <property type="project" value="InterPro"/>
</dbReference>
<comment type="similarity">
    <text evidence="7">Belongs to the binding-protein-dependent transport system permease family.</text>
</comment>
<feature type="transmembrane region" description="Helical" evidence="7">
    <location>
        <begin position="12"/>
        <end position="38"/>
    </location>
</feature>
<protein>
    <submittedName>
        <fullName evidence="9">Sugar ABC transporter permease</fullName>
    </submittedName>
</protein>
<evidence type="ECO:0000256" key="2">
    <source>
        <dbReference type="ARBA" id="ARBA00022448"/>
    </source>
</evidence>
<feature type="transmembrane region" description="Helical" evidence="7">
    <location>
        <begin position="76"/>
        <end position="95"/>
    </location>
</feature>
<gene>
    <name evidence="9" type="ORF">DC28_04445</name>
</gene>
<dbReference type="STRING" id="1480694.DC28_04445"/>